<keyword evidence="3" id="KW-1185">Reference proteome</keyword>
<protein>
    <submittedName>
        <fullName evidence="2">Uncharacterized protein</fullName>
    </submittedName>
</protein>
<gene>
    <name evidence="2" type="ORF">FCC1311_015632</name>
</gene>
<reference evidence="2 3" key="1">
    <citation type="submission" date="2017-12" db="EMBL/GenBank/DDBJ databases">
        <title>Sequencing, de novo assembly and annotation of complete genome of a new Thraustochytrid species, strain FCC1311.</title>
        <authorList>
            <person name="Sedici K."/>
            <person name="Godart F."/>
            <person name="Aiese Cigliano R."/>
            <person name="Sanseverino W."/>
            <person name="Barakat M."/>
            <person name="Ortet P."/>
            <person name="Marechal E."/>
            <person name="Cagnac O."/>
            <person name="Amato A."/>
        </authorList>
    </citation>
    <scope>NUCLEOTIDE SEQUENCE [LARGE SCALE GENOMIC DNA]</scope>
</reference>
<comment type="caution">
    <text evidence="2">The sequence shown here is derived from an EMBL/GenBank/DDBJ whole genome shotgun (WGS) entry which is preliminary data.</text>
</comment>
<evidence type="ECO:0000313" key="3">
    <source>
        <dbReference type="Proteomes" id="UP000241890"/>
    </source>
</evidence>
<organism evidence="2 3">
    <name type="scientific">Hondaea fermentalgiana</name>
    <dbReference type="NCBI Taxonomy" id="2315210"/>
    <lineage>
        <taxon>Eukaryota</taxon>
        <taxon>Sar</taxon>
        <taxon>Stramenopiles</taxon>
        <taxon>Bigyra</taxon>
        <taxon>Labyrinthulomycetes</taxon>
        <taxon>Thraustochytrida</taxon>
        <taxon>Thraustochytriidae</taxon>
        <taxon>Hondaea</taxon>
    </lineage>
</organism>
<keyword evidence="1" id="KW-0175">Coiled coil</keyword>
<evidence type="ECO:0000256" key="1">
    <source>
        <dbReference type="SAM" id="Coils"/>
    </source>
</evidence>
<proteinExistence type="predicted"/>
<dbReference type="EMBL" id="BEYU01000012">
    <property type="protein sequence ID" value="GBG25345.1"/>
    <property type="molecule type" value="Genomic_DNA"/>
</dbReference>
<dbReference type="AlphaFoldDB" id="A0A2R5G465"/>
<evidence type="ECO:0000313" key="2">
    <source>
        <dbReference type="EMBL" id="GBG25345.1"/>
    </source>
</evidence>
<dbReference type="Proteomes" id="UP000241890">
    <property type="component" value="Unassembled WGS sequence"/>
</dbReference>
<dbReference type="InParanoid" id="A0A2R5G465"/>
<name>A0A2R5G465_9STRA</name>
<feature type="coiled-coil region" evidence="1">
    <location>
        <begin position="175"/>
        <end position="209"/>
    </location>
</feature>
<accession>A0A2R5G465</accession>
<sequence>MASSAALRQLGSDLAPLETPFSKRSVQCTDVVSSFRLARDSWESGVEGEERRVATRREDMRKVMVELEAQQLLVEKLFEFQAQGHVQEGVLEVLQQGERAASQKASEARKNFDTLCAEVKNAAQTLTQLIGKYEEKRHTLVGSLDDLRRAVASTEALPQHEDLENLSPDACDKLIEDEVAEMQRLNERRKTLQDACATTEARVKELEVESTVLAEKTQKTETTLQAAEEQGVDDHTSEVEEKLAWVRELSSVLDSMSGMRVCDFQESSFAVEANGENLRLQLDFDPETSLLKDAKVSLLSGDNSDLPKALYARRKDLQGQILAEAVRRNDIRFLVRELRESARCGRALDREIAALRKLWPVSVADTEVIVTLPEGIVATFEVGVSYPRPFAAARLTSLEAFNGWKKSLIFETMEAVQAEQKRRRHELYTVTSLSQAVRDHLEAARAAQHQ</sequence>